<dbReference type="PIRSF" id="PIRSF019422">
    <property type="entry name" value="MltA"/>
    <property type="match status" value="1"/>
</dbReference>
<evidence type="ECO:0000256" key="5">
    <source>
        <dbReference type="ARBA" id="ARBA00030918"/>
    </source>
</evidence>
<dbReference type="InterPro" id="IPR010611">
    <property type="entry name" value="3D_dom"/>
</dbReference>
<accession>A0A838LAJ4</accession>
<dbReference type="PANTHER" id="PTHR30124">
    <property type="entry name" value="MEMBRANE-BOUND LYTIC MUREIN TRANSGLYCOSYLASE A"/>
    <property type="match status" value="1"/>
</dbReference>
<evidence type="ECO:0000256" key="2">
    <source>
        <dbReference type="ARBA" id="ARBA00012587"/>
    </source>
</evidence>
<dbReference type="EMBL" id="JACEIB010000027">
    <property type="protein sequence ID" value="MBA2936433.1"/>
    <property type="molecule type" value="Genomic_DNA"/>
</dbReference>
<sequence>MKARALAVATVSSLALASCVGPQGRQAENLPPPPVPSQPSNPAAKTAILAGVTRGPTVASLSIDPAKADLVLAAFRSSCAALLKRSDTSGLTTTADWQPACAAASSWPQGQGVNFFQRYFETARIGQGALYATGYYEPQIAGTTTPQLGYDVPIYGPPDDMVSADLGQFAPDLKGRTIRGKVQNGKLVPYPDRSQIQGGAINGHAPVIGYAADKIDFFFLQIQGSGQLRQPNGSVVRIGYAGQNGQPYTGIGKWMLAQGMLQPGQASMQGIVGWLRAHPDQADAVMDQNRSYVFFKYLNTPPLGALGVPVTGRVSVAADPAFTPLGAPVWLAPDRAEAAGLWVAQDTGGAIKGANRFDTFWGAGADAERIAGGMSAHGSAYVLLPAGTLARLGRAGQIPQA</sequence>
<dbReference type="Proteomes" id="UP000570166">
    <property type="component" value="Unassembled WGS sequence"/>
</dbReference>
<evidence type="ECO:0000256" key="6">
    <source>
        <dbReference type="SAM" id="MobiDB-lite"/>
    </source>
</evidence>
<feature type="region of interest" description="Disordered" evidence="6">
    <location>
        <begin position="23"/>
        <end position="43"/>
    </location>
</feature>
<comment type="caution">
    <text evidence="9">The sequence shown here is derived from an EMBL/GenBank/DDBJ whole genome shotgun (WGS) entry which is preliminary data.</text>
</comment>
<dbReference type="InterPro" id="IPR026044">
    <property type="entry name" value="MltA"/>
</dbReference>
<dbReference type="EC" id="4.2.2.n1" evidence="2"/>
<dbReference type="CDD" id="cd14668">
    <property type="entry name" value="mlta_B"/>
    <property type="match status" value="1"/>
</dbReference>
<keyword evidence="3" id="KW-0456">Lyase</keyword>
<reference evidence="9 10" key="1">
    <citation type="submission" date="2020-07" db="EMBL/GenBank/DDBJ databases">
        <authorList>
            <person name="Sun Q."/>
        </authorList>
    </citation>
    <scope>NUCLEOTIDE SEQUENCE [LARGE SCALE GENOMIC DNA]</scope>
    <source>
        <strain evidence="9 10">CGMCC 1.13654</strain>
    </source>
</reference>
<keyword evidence="7" id="KW-0732">Signal</keyword>
<evidence type="ECO:0000256" key="3">
    <source>
        <dbReference type="ARBA" id="ARBA00023239"/>
    </source>
</evidence>
<keyword evidence="4" id="KW-0961">Cell wall biogenesis/degradation</keyword>
<organism evidence="9 10">
    <name type="scientific">Sphingomonas chungangi</name>
    <dbReference type="NCBI Taxonomy" id="2683589"/>
    <lineage>
        <taxon>Bacteria</taxon>
        <taxon>Pseudomonadati</taxon>
        <taxon>Pseudomonadota</taxon>
        <taxon>Alphaproteobacteria</taxon>
        <taxon>Sphingomonadales</taxon>
        <taxon>Sphingomonadaceae</taxon>
        <taxon>Sphingomonas</taxon>
    </lineage>
</organism>
<dbReference type="Gene3D" id="2.40.40.10">
    <property type="entry name" value="RlpA-like domain"/>
    <property type="match status" value="1"/>
</dbReference>
<evidence type="ECO:0000256" key="7">
    <source>
        <dbReference type="SAM" id="SignalP"/>
    </source>
</evidence>
<dbReference type="InterPro" id="IPR005300">
    <property type="entry name" value="MltA_B"/>
</dbReference>
<dbReference type="InterPro" id="IPR036908">
    <property type="entry name" value="RlpA-like_sf"/>
</dbReference>
<dbReference type="PROSITE" id="PS51257">
    <property type="entry name" value="PROKAR_LIPOPROTEIN"/>
    <property type="match status" value="1"/>
</dbReference>
<dbReference type="CDD" id="cd14485">
    <property type="entry name" value="mltA_like_LT_A"/>
    <property type="match status" value="1"/>
</dbReference>
<dbReference type="SUPFAM" id="SSF50685">
    <property type="entry name" value="Barwin-like endoglucanases"/>
    <property type="match status" value="1"/>
</dbReference>
<dbReference type="GO" id="GO:0009254">
    <property type="term" value="P:peptidoglycan turnover"/>
    <property type="evidence" value="ECO:0007669"/>
    <property type="project" value="InterPro"/>
</dbReference>
<evidence type="ECO:0000256" key="4">
    <source>
        <dbReference type="ARBA" id="ARBA00023316"/>
    </source>
</evidence>
<feature type="compositionally biased region" description="Pro residues" evidence="6">
    <location>
        <begin position="30"/>
        <end position="39"/>
    </location>
</feature>
<evidence type="ECO:0000259" key="8">
    <source>
        <dbReference type="SMART" id="SM00925"/>
    </source>
</evidence>
<dbReference type="GO" id="GO:0008933">
    <property type="term" value="F:peptidoglycan lytic transglycosylase activity"/>
    <property type="evidence" value="ECO:0007669"/>
    <property type="project" value="TreeGrafter"/>
</dbReference>
<dbReference type="GO" id="GO:0004553">
    <property type="term" value="F:hydrolase activity, hydrolyzing O-glycosyl compounds"/>
    <property type="evidence" value="ECO:0007669"/>
    <property type="project" value="InterPro"/>
</dbReference>
<evidence type="ECO:0000313" key="9">
    <source>
        <dbReference type="EMBL" id="MBA2936433.1"/>
    </source>
</evidence>
<name>A0A838LAJ4_9SPHN</name>
<proteinExistence type="predicted"/>
<comment type="catalytic activity">
    <reaction evidence="1">
        <text>Exolytic cleavage of the (1-&gt;4)-beta-glycosidic linkage between N-acetylmuramic acid (MurNAc) and N-acetylglucosamine (GlcNAc) residues in peptidoglycan, from either the reducing or the non-reducing ends of the peptidoglycan chains, with concomitant formation of a 1,6-anhydrobond in the MurNAc residue.</text>
        <dbReference type="EC" id="4.2.2.n1"/>
    </reaction>
</comment>
<feature type="signal peptide" evidence="7">
    <location>
        <begin position="1"/>
        <end position="17"/>
    </location>
</feature>
<evidence type="ECO:0000313" key="10">
    <source>
        <dbReference type="Proteomes" id="UP000570166"/>
    </source>
</evidence>
<protein>
    <recommendedName>
        <fullName evidence="2">peptidoglycan lytic exotransglycosylase</fullName>
        <ecNumber evidence="2">4.2.2.n1</ecNumber>
    </recommendedName>
    <alternativeName>
        <fullName evidence="5">Murein hydrolase A</fullName>
    </alternativeName>
</protein>
<feature type="domain" description="Lytic transglycosylase MltA" evidence="8">
    <location>
        <begin position="139"/>
        <end position="296"/>
    </location>
</feature>
<dbReference type="Pfam" id="PF06725">
    <property type="entry name" value="3D"/>
    <property type="match status" value="1"/>
</dbReference>
<evidence type="ECO:0000256" key="1">
    <source>
        <dbReference type="ARBA" id="ARBA00001420"/>
    </source>
</evidence>
<dbReference type="AlphaFoldDB" id="A0A838LAJ4"/>
<dbReference type="GO" id="GO:0009253">
    <property type="term" value="P:peptidoglycan catabolic process"/>
    <property type="evidence" value="ECO:0007669"/>
    <property type="project" value="TreeGrafter"/>
</dbReference>
<dbReference type="Gene3D" id="2.40.240.50">
    <property type="entry name" value="Barwin-like endoglucanases"/>
    <property type="match status" value="1"/>
</dbReference>
<feature type="chain" id="PRO_5032322281" description="peptidoglycan lytic exotransglycosylase" evidence="7">
    <location>
        <begin position="18"/>
        <end position="401"/>
    </location>
</feature>
<dbReference type="RefSeq" id="WP_160364280.1">
    <property type="nucleotide sequence ID" value="NZ_JACEIB010000027.1"/>
</dbReference>
<dbReference type="PANTHER" id="PTHR30124:SF0">
    <property type="entry name" value="MEMBRANE-BOUND LYTIC MUREIN TRANSGLYCOSYLASE A"/>
    <property type="match status" value="1"/>
</dbReference>
<dbReference type="Pfam" id="PF03562">
    <property type="entry name" value="MltA"/>
    <property type="match status" value="1"/>
</dbReference>
<gene>
    <name evidence="9" type="ORF">HZF05_20310</name>
</gene>
<dbReference type="GO" id="GO:0019867">
    <property type="term" value="C:outer membrane"/>
    <property type="evidence" value="ECO:0007669"/>
    <property type="project" value="InterPro"/>
</dbReference>
<keyword evidence="10" id="KW-1185">Reference proteome</keyword>
<dbReference type="SMART" id="SM00925">
    <property type="entry name" value="MltA"/>
    <property type="match status" value="1"/>
</dbReference>
<dbReference type="GO" id="GO:0071555">
    <property type="term" value="P:cell wall organization"/>
    <property type="evidence" value="ECO:0007669"/>
    <property type="project" value="UniProtKB-KW"/>
</dbReference>